<feature type="region of interest" description="Disordered" evidence="6">
    <location>
        <begin position="776"/>
        <end position="809"/>
    </location>
</feature>
<dbReference type="GO" id="GO:0005737">
    <property type="term" value="C:cytoplasm"/>
    <property type="evidence" value="ECO:0007669"/>
    <property type="project" value="UniProtKB-SubCell"/>
</dbReference>
<feature type="region of interest" description="Disordered" evidence="6">
    <location>
        <begin position="500"/>
        <end position="527"/>
    </location>
</feature>
<dbReference type="EMBL" id="LGRX02001369">
    <property type="protein sequence ID" value="KAK3286263.1"/>
    <property type="molecule type" value="Genomic_DNA"/>
</dbReference>
<accession>A0AAE0LIC0</accession>
<evidence type="ECO:0000313" key="8">
    <source>
        <dbReference type="Proteomes" id="UP001190700"/>
    </source>
</evidence>
<dbReference type="GO" id="GO:0070736">
    <property type="term" value="F:protein-glycine ligase activity, initiating"/>
    <property type="evidence" value="ECO:0007669"/>
    <property type="project" value="TreeGrafter"/>
</dbReference>
<evidence type="ECO:0000256" key="1">
    <source>
        <dbReference type="ARBA" id="ARBA00004496"/>
    </source>
</evidence>
<feature type="compositionally biased region" description="Low complexity" evidence="6">
    <location>
        <begin position="788"/>
        <end position="808"/>
    </location>
</feature>
<keyword evidence="4" id="KW-0547">Nucleotide-binding</keyword>
<gene>
    <name evidence="7" type="ORF">CYMTET_6171</name>
</gene>
<comment type="caution">
    <text evidence="7">The sequence shown here is derived from an EMBL/GenBank/DDBJ whole genome shotgun (WGS) entry which is preliminary data.</text>
</comment>
<reference evidence="7 8" key="1">
    <citation type="journal article" date="2015" name="Genome Biol. Evol.">
        <title>Comparative Genomics of a Bacterivorous Green Alga Reveals Evolutionary Causalities and Consequences of Phago-Mixotrophic Mode of Nutrition.</title>
        <authorList>
            <person name="Burns J.A."/>
            <person name="Paasch A."/>
            <person name="Narechania A."/>
            <person name="Kim E."/>
        </authorList>
    </citation>
    <scope>NUCLEOTIDE SEQUENCE [LARGE SCALE GENOMIC DNA]</scope>
    <source>
        <strain evidence="7 8">PLY_AMNH</strain>
    </source>
</reference>
<dbReference type="InterPro" id="IPR051437">
    <property type="entry name" value="TTLL_monoglycylase"/>
</dbReference>
<dbReference type="Gene3D" id="3.30.470.20">
    <property type="entry name" value="ATP-grasp fold, B domain"/>
    <property type="match status" value="1"/>
</dbReference>
<evidence type="ECO:0000256" key="5">
    <source>
        <dbReference type="ARBA" id="ARBA00022840"/>
    </source>
</evidence>
<evidence type="ECO:0000256" key="6">
    <source>
        <dbReference type="SAM" id="MobiDB-lite"/>
    </source>
</evidence>
<name>A0AAE0LIC0_9CHLO</name>
<dbReference type="Pfam" id="PF03133">
    <property type="entry name" value="TTL"/>
    <property type="match status" value="1"/>
</dbReference>
<evidence type="ECO:0000313" key="7">
    <source>
        <dbReference type="EMBL" id="KAK3286263.1"/>
    </source>
</evidence>
<comment type="subcellular location">
    <subcellularLocation>
        <location evidence="1">Cytoplasm</location>
    </subcellularLocation>
</comment>
<dbReference type="GO" id="GO:0015630">
    <property type="term" value="C:microtubule cytoskeleton"/>
    <property type="evidence" value="ECO:0007669"/>
    <property type="project" value="TreeGrafter"/>
</dbReference>
<evidence type="ECO:0000256" key="2">
    <source>
        <dbReference type="ARBA" id="ARBA00022490"/>
    </source>
</evidence>
<dbReference type="PANTHER" id="PTHR45870:SF2">
    <property type="entry name" value="TUBULIN MONOGLYCYLASE TTLL3"/>
    <property type="match status" value="1"/>
</dbReference>
<keyword evidence="8" id="KW-1185">Reference proteome</keyword>
<organism evidence="7 8">
    <name type="scientific">Cymbomonas tetramitiformis</name>
    <dbReference type="NCBI Taxonomy" id="36881"/>
    <lineage>
        <taxon>Eukaryota</taxon>
        <taxon>Viridiplantae</taxon>
        <taxon>Chlorophyta</taxon>
        <taxon>Pyramimonadophyceae</taxon>
        <taxon>Pyramimonadales</taxon>
        <taxon>Pyramimonadaceae</taxon>
        <taxon>Cymbomonas</taxon>
    </lineage>
</organism>
<dbReference type="SUPFAM" id="SSF56059">
    <property type="entry name" value="Glutathione synthetase ATP-binding domain-like"/>
    <property type="match status" value="1"/>
</dbReference>
<dbReference type="PANTHER" id="PTHR45870">
    <property type="entry name" value="TUBULIN MONOGLYCYLASE TTLL3"/>
    <property type="match status" value="1"/>
</dbReference>
<dbReference type="PROSITE" id="PS51221">
    <property type="entry name" value="TTL"/>
    <property type="match status" value="1"/>
</dbReference>
<dbReference type="InterPro" id="IPR004344">
    <property type="entry name" value="TTL/TTLL_fam"/>
</dbReference>
<keyword evidence="3" id="KW-0436">Ligase</keyword>
<feature type="compositionally biased region" description="Polar residues" evidence="6">
    <location>
        <begin position="508"/>
        <end position="527"/>
    </location>
</feature>
<keyword evidence="5" id="KW-0067">ATP-binding</keyword>
<dbReference type="Proteomes" id="UP001190700">
    <property type="component" value="Unassembled WGS sequence"/>
</dbReference>
<protein>
    <submittedName>
        <fullName evidence="7">Uncharacterized protein</fullName>
    </submittedName>
</protein>
<proteinExistence type="predicted"/>
<dbReference type="GO" id="GO:0005524">
    <property type="term" value="F:ATP binding"/>
    <property type="evidence" value="ECO:0007669"/>
    <property type="project" value="UniProtKB-KW"/>
</dbReference>
<evidence type="ECO:0000256" key="4">
    <source>
        <dbReference type="ARBA" id="ARBA00022741"/>
    </source>
</evidence>
<evidence type="ECO:0000256" key="3">
    <source>
        <dbReference type="ARBA" id="ARBA00022598"/>
    </source>
</evidence>
<sequence>MYFYGPCAQVQNYFYTLGYRCPSTKDLAGFILDIPGLHPPATIPPHRRFLLVSHECPPLPSLVFELIGGYRDDASPCRTGKQYKDPNTGPHMSFDVLCARYYASPIAAESMEYACLPTSFHSPLPLGWLPRPPMRSLPCYSAREGAPGLLGVSVFSGAYPDAVGSVVFAARRHSKKAQRFQANMDFSQMAPFLMEGRAACKIVFRRELRKLRGESRRWRMHADLCIIASVLSGTLFFRMDTNDYQNRIGSFFFTSVFLSLVQQTHLISCVNDKVRAPPALPPLRVHSPPCGAHVSRLCLSQQAIKLTECASNFGATTCFVVRPVFLPTCSTLNPSSRSPLLLCRSVNKESAALDIAERDDVGKADGILPLRDSEEWEPAPSSVRECAFVRTGVPRPQPDQHARRTSLQDLQRSHLQYLKAMTAQQHADRLQHEEYLEEQKACKQRLAAKILKHSRHQTLEPIPPGAAWDPTAGAGIEALPAFHPPAGFSKKPPLSIIPPEVPPKPSGDSPTTTKSTEGVFSGHGSQSASPIYRLKRSMMTQRALLGDSDEPHAAQMALWRIRHGFPENTKIFIMAAGYPALRQALLGRGWAENKDKHHTESTVFNLKWALKASNIDQSCLRRRQIVNHFQNARTITTKEGLQRTLRYSRWYAKDMDTYYPRTYDLFQDQELDEFLLDFRWTSAECILKHVVANPCTEFVDPVHLDLALRACKIRCNLLTDLVVQDVLEKDNLRQLTETEWAKLLSSKCFSHKSKIASRGVGGSGCLGTDSLKRASGPLLATPRGGRDSASSPQRAAASPSSLAAQGGSEARRIRAACNSRGKQQQRMCSESVLTHCKQMLASLARTGQCHQQDMDGMYNVWIVKPGGKSRGRGIQTFNSIEDIQKYISTGEDDRWIVQKYIENPLLIHERKFDIRQWALVTDWNPLTVWFYRTCYIRFCAKDYDILDMNVFCHLSNNSIAKYCDGATQGVHGQGNMWTVEEFKEFLQVTKVYPDGAKSWEETLVPQMQDIVRCSLRCATETVDHRKNSCQIFGYDFVLDRNQRVWLLEINSSPAMDPSTPITAKLCPEALEDLCKVIVDVPDERERRREGGTKDTYPEGYDTGGWQPIVFDGREIGKPQFRGENLVVEGTELSIRPCHAGRKKPQEMNQVHKKCMANV</sequence>
<keyword evidence="2" id="KW-0963">Cytoplasm</keyword>
<dbReference type="AlphaFoldDB" id="A0AAE0LIC0"/>